<protein>
    <submittedName>
        <fullName evidence="1">Uncharacterized protein</fullName>
    </submittedName>
</protein>
<evidence type="ECO:0000313" key="1">
    <source>
        <dbReference type="EMBL" id="USH03698.1"/>
    </source>
</evidence>
<name>A0ABY4WXJ8_9GAMM</name>
<proteinExistence type="predicted"/>
<accession>A0ABY4WXJ8</accession>
<sequence>MPAIRIQHNAVTVVITAPKAFLQCVSHQEHLPAKVKSGGMLYFPFGGFVEREKLNKDAQFVKLLSIDGYSEADDGSGPWKHFPHGIALLGVFREKTYYLVLERGKVVRV</sequence>
<dbReference type="Proteomes" id="UP001056255">
    <property type="component" value="Chromosome I"/>
</dbReference>
<reference evidence="1" key="1">
    <citation type="submission" date="2021-08" db="EMBL/GenBank/DDBJ databases">
        <authorList>
            <person name="Sakaguchi M."/>
            <person name="Kikuchi T."/>
            <person name="Urbanczyk H."/>
        </authorList>
    </citation>
    <scope>NUCLEOTIDE SEQUENCE</scope>
    <source>
        <strain evidence="1">020920N</strain>
    </source>
</reference>
<dbReference type="EMBL" id="CP082275">
    <property type="protein sequence ID" value="USH03698.1"/>
    <property type="molecule type" value="Genomic_DNA"/>
</dbReference>
<evidence type="ECO:0000313" key="2">
    <source>
        <dbReference type="Proteomes" id="UP001056255"/>
    </source>
</evidence>
<organism evidence="1 2">
    <name type="scientific">Grimontia kaedaensis</name>
    <dbReference type="NCBI Taxonomy" id="2872157"/>
    <lineage>
        <taxon>Bacteria</taxon>
        <taxon>Pseudomonadati</taxon>
        <taxon>Pseudomonadota</taxon>
        <taxon>Gammaproteobacteria</taxon>
        <taxon>Vibrionales</taxon>
        <taxon>Vibrionaceae</taxon>
        <taxon>Grimontia</taxon>
    </lineage>
</organism>
<gene>
    <name evidence="1" type="ORF">K6Q96_06815</name>
</gene>
<keyword evidence="2" id="KW-1185">Reference proteome</keyword>
<dbReference type="RefSeq" id="WP_251878930.1">
    <property type="nucleotide sequence ID" value="NZ_CP082275.1"/>
</dbReference>